<evidence type="ECO:0000256" key="1">
    <source>
        <dbReference type="ARBA" id="ARBA00023125"/>
    </source>
</evidence>
<dbReference type="PANTHER" id="PTHR33449:SF1">
    <property type="entry name" value="NUCLEOID-ASSOCIATED PROTEIN YBAB"/>
    <property type="match status" value="1"/>
</dbReference>
<dbReference type="EMBL" id="PNIK01000004">
    <property type="protein sequence ID" value="PMP69189.1"/>
    <property type="molecule type" value="Genomic_DNA"/>
</dbReference>
<evidence type="ECO:0000256" key="3">
    <source>
        <dbReference type="SAM" id="Coils"/>
    </source>
</evidence>
<gene>
    <name evidence="5" type="ORF">C0169_02795</name>
    <name evidence="4" type="ORF">C0190_00445</name>
</gene>
<keyword evidence="3" id="KW-0175">Coiled coil</keyword>
<dbReference type="GO" id="GO:0005829">
    <property type="term" value="C:cytosol"/>
    <property type="evidence" value="ECO:0007669"/>
    <property type="project" value="TreeGrafter"/>
</dbReference>
<dbReference type="Proteomes" id="UP000235619">
    <property type="component" value="Unassembled WGS sequence"/>
</dbReference>
<evidence type="ECO:0000313" key="4">
    <source>
        <dbReference type="EMBL" id="PMP69189.1"/>
    </source>
</evidence>
<evidence type="ECO:0000313" key="7">
    <source>
        <dbReference type="Proteomes" id="UP000235619"/>
    </source>
</evidence>
<dbReference type="Gene3D" id="3.30.1310.10">
    <property type="entry name" value="Nucleoid-associated protein YbaB-like domain"/>
    <property type="match status" value="1"/>
</dbReference>
<dbReference type="PANTHER" id="PTHR33449">
    <property type="entry name" value="NUCLEOID-ASSOCIATED PROTEIN YBAB"/>
    <property type="match status" value="1"/>
</dbReference>
<dbReference type="GO" id="GO:0043590">
    <property type="term" value="C:bacterial nucleoid"/>
    <property type="evidence" value="ECO:0007669"/>
    <property type="project" value="UniProtKB-UniRule"/>
</dbReference>
<comment type="subunit">
    <text evidence="2">Homodimer.</text>
</comment>
<dbReference type="PIRSF" id="PIRSF004555">
    <property type="entry name" value="UCP004555"/>
    <property type="match status" value="1"/>
</dbReference>
<accession>A0A2N7QFF1</accession>
<dbReference type="EMBL" id="PNJD01000171">
    <property type="protein sequence ID" value="PMP97520.1"/>
    <property type="molecule type" value="Genomic_DNA"/>
</dbReference>
<dbReference type="InterPro" id="IPR036894">
    <property type="entry name" value="YbaB-like_sf"/>
</dbReference>
<dbReference type="HAMAP" id="MF_00274">
    <property type="entry name" value="DNA_YbaB_EbfC"/>
    <property type="match status" value="1"/>
</dbReference>
<protein>
    <recommendedName>
        <fullName evidence="2">Nucleoid-associated protein C0169_02795</fullName>
    </recommendedName>
</protein>
<organism evidence="5 7">
    <name type="scientific">Thermodesulfobacterium geofontis</name>
    <dbReference type="NCBI Taxonomy" id="1295609"/>
    <lineage>
        <taxon>Bacteria</taxon>
        <taxon>Pseudomonadati</taxon>
        <taxon>Thermodesulfobacteriota</taxon>
        <taxon>Thermodesulfobacteria</taxon>
        <taxon>Thermodesulfobacteriales</taxon>
        <taxon>Thermodesulfobacteriaceae</taxon>
        <taxon>Thermodesulfobacterium</taxon>
    </lineage>
</organism>
<dbReference type="Pfam" id="PF02575">
    <property type="entry name" value="YbaB_DNA_bd"/>
    <property type="match status" value="1"/>
</dbReference>
<proteinExistence type="inferred from homology"/>
<comment type="function">
    <text evidence="2">Binds to DNA and alters its conformation. May be involved in regulation of gene expression, nucleoid organization and DNA protection.</text>
</comment>
<comment type="caution">
    <text evidence="5">The sequence shown here is derived from an EMBL/GenBank/DDBJ whole genome shotgun (WGS) entry which is preliminary data.</text>
</comment>
<dbReference type="InterPro" id="IPR004401">
    <property type="entry name" value="YbaB/EbfC"/>
</dbReference>
<evidence type="ECO:0000313" key="5">
    <source>
        <dbReference type="EMBL" id="PMP97520.1"/>
    </source>
</evidence>
<comment type="similarity">
    <text evidence="2">Belongs to the YbaB/EbfC family.</text>
</comment>
<sequence>MKIPPQFQQLVKEMQKIQKKLEETQKQLEEKTVTVQVGGGMVTVIANGKQEILSIEIEDELINPEEKEMLKDLIVAGVNEALKKSKEMVEEELAKITGGLKFPGLNIPGLF</sequence>
<dbReference type="SUPFAM" id="SSF82607">
    <property type="entry name" value="YbaB-like"/>
    <property type="match status" value="1"/>
</dbReference>
<dbReference type="NCBIfam" id="TIGR00103">
    <property type="entry name" value="DNA_YbaB_EbfC"/>
    <property type="match status" value="1"/>
</dbReference>
<evidence type="ECO:0000313" key="6">
    <source>
        <dbReference type="Proteomes" id="UP000235460"/>
    </source>
</evidence>
<reference evidence="6 7" key="1">
    <citation type="submission" date="2018-01" db="EMBL/GenBank/DDBJ databases">
        <title>Metagenomic assembled genomes from two thermal pools in the Uzon Caldera, Kamchatka, Russia.</title>
        <authorList>
            <person name="Wilkins L."/>
            <person name="Ettinger C."/>
        </authorList>
    </citation>
    <scope>NUCLEOTIDE SEQUENCE [LARGE SCALE GENOMIC DNA]</scope>
    <source>
        <strain evidence="5">ARK-04</strain>
        <strain evidence="4">ZAV-08</strain>
    </source>
</reference>
<keyword evidence="1 2" id="KW-0238">DNA-binding</keyword>
<evidence type="ECO:0000256" key="2">
    <source>
        <dbReference type="HAMAP-Rule" id="MF_00274"/>
    </source>
</evidence>
<comment type="subcellular location">
    <subcellularLocation>
        <location evidence="2">Cytoplasm</location>
        <location evidence="2">Nucleoid</location>
    </subcellularLocation>
</comment>
<dbReference type="Proteomes" id="UP000235460">
    <property type="component" value="Unassembled WGS sequence"/>
</dbReference>
<keyword evidence="2" id="KW-0963">Cytoplasm</keyword>
<feature type="coiled-coil region" evidence="3">
    <location>
        <begin position="7"/>
        <end position="34"/>
    </location>
</feature>
<dbReference type="AlphaFoldDB" id="A0A2N7QFF1"/>
<dbReference type="GO" id="GO:0003677">
    <property type="term" value="F:DNA binding"/>
    <property type="evidence" value="ECO:0007669"/>
    <property type="project" value="UniProtKB-UniRule"/>
</dbReference>
<name>A0A2N7QFF1_9BACT</name>